<proteinExistence type="predicted"/>
<dbReference type="AlphaFoldDB" id="A0A4R5C7H6"/>
<evidence type="ECO:0000313" key="2">
    <source>
        <dbReference type="EMBL" id="TDD95698.1"/>
    </source>
</evidence>
<comment type="caution">
    <text evidence="2">The sequence shown here is derived from an EMBL/GenBank/DDBJ whole genome shotgun (WGS) entry which is preliminary data.</text>
</comment>
<dbReference type="EMBL" id="SMKZ01000089">
    <property type="protein sequence ID" value="TDD95698.1"/>
    <property type="molecule type" value="Genomic_DNA"/>
</dbReference>
<organism evidence="2 3">
    <name type="scientific">Jiangella asiatica</name>
    <dbReference type="NCBI Taxonomy" id="2530372"/>
    <lineage>
        <taxon>Bacteria</taxon>
        <taxon>Bacillati</taxon>
        <taxon>Actinomycetota</taxon>
        <taxon>Actinomycetes</taxon>
        <taxon>Jiangellales</taxon>
        <taxon>Jiangellaceae</taxon>
        <taxon>Jiangella</taxon>
    </lineage>
</organism>
<protein>
    <submittedName>
        <fullName evidence="2">Uncharacterized protein</fullName>
    </submittedName>
</protein>
<feature type="non-terminal residue" evidence="2">
    <location>
        <position position="82"/>
    </location>
</feature>
<feature type="region of interest" description="Disordered" evidence="1">
    <location>
        <begin position="1"/>
        <end position="25"/>
    </location>
</feature>
<reference evidence="2 3" key="1">
    <citation type="submission" date="2019-03" db="EMBL/GenBank/DDBJ databases">
        <title>Draft genome sequences of novel Actinobacteria.</title>
        <authorList>
            <person name="Sahin N."/>
            <person name="Ay H."/>
            <person name="Saygin H."/>
        </authorList>
    </citation>
    <scope>NUCLEOTIDE SEQUENCE [LARGE SCALE GENOMIC DNA]</scope>
    <source>
        <strain evidence="2 3">5K138</strain>
    </source>
</reference>
<dbReference type="InParanoid" id="A0A4R5C7H6"/>
<evidence type="ECO:0000256" key="1">
    <source>
        <dbReference type="SAM" id="MobiDB-lite"/>
    </source>
</evidence>
<evidence type="ECO:0000313" key="3">
    <source>
        <dbReference type="Proteomes" id="UP000294739"/>
    </source>
</evidence>
<name>A0A4R5C7H6_9ACTN</name>
<accession>A0A4R5C7H6</accession>
<keyword evidence="3" id="KW-1185">Reference proteome</keyword>
<sequence>MSTLTSAGDDSARDDPAGGIAAGAPGVGKLVGLPPGPQLAAALAEVDPAELPTHDVVLVARAWERLKAHAEAQQVRVFAELA</sequence>
<dbReference type="Proteomes" id="UP000294739">
    <property type="component" value="Unassembled WGS sequence"/>
</dbReference>
<gene>
    <name evidence="2" type="ORF">E1269_31095</name>
</gene>